<dbReference type="GO" id="GO:0016787">
    <property type="term" value="F:hydrolase activity"/>
    <property type="evidence" value="ECO:0007669"/>
    <property type="project" value="UniProtKB-KW"/>
</dbReference>
<gene>
    <name evidence="4" type="ORF">C6Y40_19160</name>
</gene>
<keyword evidence="1" id="KW-0732">Signal</keyword>
<dbReference type="Pfam" id="PF00144">
    <property type="entry name" value="Beta-lactamase"/>
    <property type="match status" value="1"/>
</dbReference>
<evidence type="ECO:0000259" key="2">
    <source>
        <dbReference type="Pfam" id="PF00144"/>
    </source>
</evidence>
<dbReference type="Gene3D" id="3.40.710.10">
    <property type="entry name" value="DD-peptidase/beta-lactamase superfamily"/>
    <property type="match status" value="1"/>
</dbReference>
<dbReference type="InterPro" id="IPR021860">
    <property type="entry name" value="Peptidase_S12_Pab87-rel_C"/>
</dbReference>
<dbReference type="EMBL" id="PVNP01000193">
    <property type="protein sequence ID" value="PRO72042.1"/>
    <property type="molecule type" value="Genomic_DNA"/>
</dbReference>
<organism evidence="4 5">
    <name type="scientific">Alteromonas alba</name>
    <dbReference type="NCBI Taxonomy" id="2079529"/>
    <lineage>
        <taxon>Bacteria</taxon>
        <taxon>Pseudomonadati</taxon>
        <taxon>Pseudomonadota</taxon>
        <taxon>Gammaproteobacteria</taxon>
        <taxon>Alteromonadales</taxon>
        <taxon>Alteromonadaceae</taxon>
        <taxon>Alteromonas/Salinimonas group</taxon>
        <taxon>Alteromonas</taxon>
    </lineage>
</organism>
<dbReference type="InterPro" id="IPR050491">
    <property type="entry name" value="AmpC-like"/>
</dbReference>
<dbReference type="OrthoDB" id="119951at2"/>
<evidence type="ECO:0000259" key="3">
    <source>
        <dbReference type="Pfam" id="PF11954"/>
    </source>
</evidence>
<comment type="caution">
    <text evidence="4">The sequence shown here is derived from an EMBL/GenBank/DDBJ whole genome shotgun (WGS) entry which is preliminary data.</text>
</comment>
<dbReference type="SUPFAM" id="SSF56601">
    <property type="entry name" value="beta-lactamase/transpeptidase-like"/>
    <property type="match status" value="1"/>
</dbReference>
<feature type="domain" description="Beta-lactamase-related" evidence="2">
    <location>
        <begin position="41"/>
        <end position="371"/>
    </location>
</feature>
<reference evidence="5" key="1">
    <citation type="journal article" date="2020" name="Int. J. Syst. Evol. Microbiol.">
        <title>Alteromonas alba sp. nov., a marine bacterium isolated from the seawater of the West Pacific Ocean.</title>
        <authorList>
            <person name="Sun C."/>
            <person name="Wu Y.-H."/>
            <person name="Xamxidin M."/>
            <person name="Cheng H."/>
            <person name="Xu X.-W."/>
        </authorList>
    </citation>
    <scope>NUCLEOTIDE SEQUENCE [LARGE SCALE GENOMIC DNA]</scope>
    <source>
        <strain evidence="5">190</strain>
    </source>
</reference>
<dbReference type="Pfam" id="PF11954">
    <property type="entry name" value="DUF3471"/>
    <property type="match status" value="1"/>
</dbReference>
<dbReference type="PANTHER" id="PTHR46825:SF15">
    <property type="entry name" value="BETA-LACTAMASE-RELATED DOMAIN-CONTAINING PROTEIN"/>
    <property type="match status" value="1"/>
</dbReference>
<dbReference type="AlphaFoldDB" id="A0A2S9V6G5"/>
<keyword evidence="4" id="KW-0378">Hydrolase</keyword>
<accession>A0A2S9V6G5</accession>
<dbReference type="InterPro" id="IPR012338">
    <property type="entry name" value="Beta-lactam/transpept-like"/>
</dbReference>
<proteinExistence type="predicted"/>
<dbReference type="PANTHER" id="PTHR46825">
    <property type="entry name" value="D-ALANYL-D-ALANINE-CARBOXYPEPTIDASE/ENDOPEPTIDASE AMPH"/>
    <property type="match status" value="1"/>
</dbReference>
<evidence type="ECO:0000256" key="1">
    <source>
        <dbReference type="SAM" id="SignalP"/>
    </source>
</evidence>
<feature type="chain" id="PRO_5015424395" evidence="1">
    <location>
        <begin position="23"/>
        <end position="530"/>
    </location>
</feature>
<keyword evidence="5" id="KW-1185">Reference proteome</keyword>
<dbReference type="InterPro" id="IPR001466">
    <property type="entry name" value="Beta-lactam-related"/>
</dbReference>
<dbReference type="RefSeq" id="WP_105936010.1">
    <property type="nucleotide sequence ID" value="NZ_PVNP01000193.1"/>
</dbReference>
<evidence type="ECO:0000313" key="4">
    <source>
        <dbReference type="EMBL" id="PRO72042.1"/>
    </source>
</evidence>
<dbReference type="PROSITE" id="PS51257">
    <property type="entry name" value="PROKAR_LIPOPROTEIN"/>
    <property type="match status" value="1"/>
</dbReference>
<dbReference type="Gene3D" id="2.40.128.600">
    <property type="match status" value="1"/>
</dbReference>
<dbReference type="Proteomes" id="UP000238949">
    <property type="component" value="Unassembled WGS sequence"/>
</dbReference>
<evidence type="ECO:0000313" key="5">
    <source>
        <dbReference type="Proteomes" id="UP000238949"/>
    </source>
</evidence>
<protein>
    <submittedName>
        <fullName evidence="4">Serine hydrolase</fullName>
    </submittedName>
</protein>
<name>A0A2S9V6G5_9ALTE</name>
<feature type="domain" description="Peptidase S12 Pab87-related C-terminal" evidence="3">
    <location>
        <begin position="428"/>
        <end position="506"/>
    </location>
</feature>
<feature type="signal peptide" evidence="1">
    <location>
        <begin position="1"/>
        <end position="22"/>
    </location>
</feature>
<sequence>MSAIRATQLLAGLVLFTTTACSATPDKSTAPPQNTTAVVKQALTEFYTPGMGVGIIHQGETVYLKGVGQRNLAGNLPVTQSTYFRLASTSKAFTAAALAMAIDEFSLSWQTKVIDILPEFQMQDPWVTREFTLLDLLTHRSGLASGAGDSMLWPEPSGFSREEIIHNLRYLTPVSSFRSEYAYSNLMFITAGEIVAQLYGKPYASVIEEKIFAPLDMQCFAGDLNDAALQNAAMSYGHSEERGLYAIPRNAINGTELVSAAAGGIVCNAEEMLKWVAMWLNDGQTADGETLLTPGQIAFMQKAHRVLSVSSTDEEWDNTSLKSYGLGWRLSNVYGHKVVSHTGTLSGYQAYVALVPDSELGVVLLNNGSNYGARSAVMQHILKAYIAPQEKTDWVQTLKDYQAEREAIYLDNYSVPEGTGEVILDPLAYAGQFSDQWFGQLTITMINNQLRIQSEKMTTLTGSLEAFADHTFVIRWDNQNAASDAFIHFDVNTRREVTGFSLYPFTDKEKASHEYTDMYFNKNDSEKLSD</sequence>